<dbReference type="PANTHER" id="PTHR11561:SF0">
    <property type="entry name" value="PHOSPHOENOLPYRUVATE CARBOXYKINASE [GTP]-RELATED"/>
    <property type="match status" value="1"/>
</dbReference>
<dbReference type="Gene3D" id="3.40.449.10">
    <property type="entry name" value="Phosphoenolpyruvate Carboxykinase, domain 1"/>
    <property type="match status" value="2"/>
</dbReference>
<dbReference type="EMBL" id="JAPWTK010000001">
    <property type="protein sequence ID" value="KAJ8963430.1"/>
    <property type="molecule type" value="Genomic_DNA"/>
</dbReference>
<dbReference type="Proteomes" id="UP001162162">
    <property type="component" value="Unassembled WGS sequence"/>
</dbReference>
<organism evidence="12 13">
    <name type="scientific">Aromia moschata</name>
    <dbReference type="NCBI Taxonomy" id="1265417"/>
    <lineage>
        <taxon>Eukaryota</taxon>
        <taxon>Metazoa</taxon>
        <taxon>Ecdysozoa</taxon>
        <taxon>Arthropoda</taxon>
        <taxon>Hexapoda</taxon>
        <taxon>Insecta</taxon>
        <taxon>Pterygota</taxon>
        <taxon>Neoptera</taxon>
        <taxon>Endopterygota</taxon>
        <taxon>Coleoptera</taxon>
        <taxon>Polyphaga</taxon>
        <taxon>Cucujiformia</taxon>
        <taxon>Chrysomeloidea</taxon>
        <taxon>Cerambycidae</taxon>
        <taxon>Cerambycinae</taxon>
        <taxon>Callichromatini</taxon>
        <taxon>Aromia</taxon>
    </lineage>
</organism>
<evidence type="ECO:0000259" key="11">
    <source>
        <dbReference type="Pfam" id="PF17297"/>
    </source>
</evidence>
<dbReference type="SUPFAM" id="SSF68923">
    <property type="entry name" value="PEP carboxykinase N-terminal domain"/>
    <property type="match status" value="2"/>
</dbReference>
<evidence type="ECO:0000256" key="8">
    <source>
        <dbReference type="ARBA" id="ARBA00023211"/>
    </source>
</evidence>
<dbReference type="NCBIfam" id="NF003253">
    <property type="entry name" value="PRK04210.1"/>
    <property type="match status" value="1"/>
</dbReference>
<keyword evidence="7" id="KW-0342">GTP-binding</keyword>
<evidence type="ECO:0000256" key="2">
    <source>
        <dbReference type="ARBA" id="ARBA00005796"/>
    </source>
</evidence>
<dbReference type="Pfam" id="PF17297">
    <property type="entry name" value="PEPCK_N"/>
    <property type="match status" value="2"/>
</dbReference>
<evidence type="ECO:0000256" key="1">
    <source>
        <dbReference type="ARBA" id="ARBA00001936"/>
    </source>
</evidence>
<feature type="domain" description="Phosphoenolpyruvate carboxykinase C-terminal P-loop" evidence="10">
    <location>
        <begin position="334"/>
        <end position="693"/>
    </location>
</feature>
<dbReference type="GO" id="GO:0005829">
    <property type="term" value="C:cytosol"/>
    <property type="evidence" value="ECO:0007669"/>
    <property type="project" value="TreeGrafter"/>
</dbReference>
<protein>
    <recommendedName>
        <fullName evidence="3">phosphoenolpyruvate carboxykinase (GTP)</fullName>
        <ecNumber evidence="3">4.1.1.32</ecNumber>
    </recommendedName>
</protein>
<keyword evidence="5" id="KW-0547">Nucleotide-binding</keyword>
<dbReference type="GO" id="GO:0006094">
    <property type="term" value="P:gluconeogenesis"/>
    <property type="evidence" value="ECO:0007669"/>
    <property type="project" value="InterPro"/>
</dbReference>
<dbReference type="HAMAP" id="MF_00452">
    <property type="entry name" value="PEPCK_GTP"/>
    <property type="match status" value="1"/>
</dbReference>
<dbReference type="GO" id="GO:0071333">
    <property type="term" value="P:cellular response to glucose stimulus"/>
    <property type="evidence" value="ECO:0007669"/>
    <property type="project" value="TreeGrafter"/>
</dbReference>
<dbReference type="GO" id="GO:0005525">
    <property type="term" value="F:GTP binding"/>
    <property type="evidence" value="ECO:0007669"/>
    <property type="project" value="UniProtKB-KW"/>
</dbReference>
<keyword evidence="4" id="KW-0479">Metal-binding</keyword>
<evidence type="ECO:0000313" key="13">
    <source>
        <dbReference type="Proteomes" id="UP001162162"/>
    </source>
</evidence>
<name>A0AAV8ZHL5_9CUCU</name>
<dbReference type="InterPro" id="IPR035077">
    <property type="entry name" value="PEP_carboxykinase_GTP_C"/>
</dbReference>
<dbReference type="EC" id="4.1.1.32" evidence="3"/>
<dbReference type="InterPro" id="IPR013035">
    <property type="entry name" value="PEP_carboxykinase_C"/>
</dbReference>
<comment type="cofactor">
    <cofactor evidence="1">
        <name>Mn(2+)</name>
        <dbReference type="ChEBI" id="CHEBI:29035"/>
    </cofactor>
</comment>
<evidence type="ECO:0000256" key="7">
    <source>
        <dbReference type="ARBA" id="ARBA00023134"/>
    </source>
</evidence>
<evidence type="ECO:0000256" key="3">
    <source>
        <dbReference type="ARBA" id="ARBA00012306"/>
    </source>
</evidence>
<dbReference type="InterPro" id="IPR035078">
    <property type="entry name" value="PEP_carboxykinase_GTP_N"/>
</dbReference>
<gene>
    <name evidence="12" type="ORF">NQ318_018910</name>
</gene>
<evidence type="ECO:0000256" key="4">
    <source>
        <dbReference type="ARBA" id="ARBA00022723"/>
    </source>
</evidence>
<keyword evidence="6" id="KW-0210">Decarboxylase</keyword>
<dbReference type="AlphaFoldDB" id="A0AAV8ZHL5"/>
<keyword evidence="8" id="KW-0464">Manganese</keyword>
<dbReference type="InterPro" id="IPR018091">
    <property type="entry name" value="PEP_carboxykin_GTP_CS"/>
</dbReference>
<dbReference type="Gene3D" id="3.90.228.20">
    <property type="match status" value="2"/>
</dbReference>
<dbReference type="PROSITE" id="PS00505">
    <property type="entry name" value="PEPCK_GTP"/>
    <property type="match status" value="1"/>
</dbReference>
<feature type="domain" description="Phosphoenolpyruvate carboxykinase GTP-utilising N-terminal" evidence="11">
    <location>
        <begin position="231"/>
        <end position="330"/>
    </location>
</feature>
<evidence type="ECO:0000256" key="9">
    <source>
        <dbReference type="ARBA" id="ARBA00023239"/>
    </source>
</evidence>
<reference evidence="12" key="1">
    <citation type="journal article" date="2023" name="Insect Mol. Biol.">
        <title>Genome sequencing provides insights into the evolution of gene families encoding plant cell wall-degrading enzymes in longhorned beetles.</title>
        <authorList>
            <person name="Shin N.R."/>
            <person name="Okamura Y."/>
            <person name="Kirsch R."/>
            <person name="Pauchet Y."/>
        </authorList>
    </citation>
    <scope>NUCLEOTIDE SEQUENCE</scope>
    <source>
        <strain evidence="12">AMC_N1</strain>
    </source>
</reference>
<dbReference type="GO" id="GO:0030145">
    <property type="term" value="F:manganese ion binding"/>
    <property type="evidence" value="ECO:0007669"/>
    <property type="project" value="TreeGrafter"/>
</dbReference>
<comment type="caution">
    <text evidence="12">The sequence shown here is derived from an EMBL/GenBank/DDBJ whole genome shotgun (WGS) entry which is preliminary data.</text>
</comment>
<evidence type="ECO:0000256" key="5">
    <source>
        <dbReference type="ARBA" id="ARBA00022741"/>
    </source>
</evidence>
<dbReference type="GO" id="GO:0046327">
    <property type="term" value="P:glycerol biosynthetic process from pyruvate"/>
    <property type="evidence" value="ECO:0007669"/>
    <property type="project" value="TreeGrafter"/>
</dbReference>
<dbReference type="GO" id="GO:0033993">
    <property type="term" value="P:response to lipid"/>
    <property type="evidence" value="ECO:0007669"/>
    <property type="project" value="TreeGrafter"/>
</dbReference>
<keyword evidence="9" id="KW-0456">Lyase</keyword>
<dbReference type="InterPro" id="IPR008210">
    <property type="entry name" value="PEP_carboxykinase_N"/>
</dbReference>
<dbReference type="GO" id="GO:0019543">
    <property type="term" value="P:propionate catabolic process"/>
    <property type="evidence" value="ECO:0007669"/>
    <property type="project" value="TreeGrafter"/>
</dbReference>
<dbReference type="Pfam" id="PF00821">
    <property type="entry name" value="PEPCK_GTP"/>
    <property type="match status" value="1"/>
</dbReference>
<dbReference type="FunFam" id="3.90.228.20:FF:000005">
    <property type="entry name" value="Phosphoenolpyruvate carboxykinase [GTP], mitochondrial"/>
    <property type="match status" value="1"/>
</dbReference>
<accession>A0AAV8ZHL5</accession>
<feature type="domain" description="Phosphoenolpyruvate carboxykinase GTP-utilising N-terminal" evidence="11">
    <location>
        <begin position="64"/>
        <end position="196"/>
    </location>
</feature>
<evidence type="ECO:0000313" key="12">
    <source>
        <dbReference type="EMBL" id="KAJ8963430.1"/>
    </source>
</evidence>
<dbReference type="GO" id="GO:0042594">
    <property type="term" value="P:response to starvation"/>
    <property type="evidence" value="ECO:0007669"/>
    <property type="project" value="TreeGrafter"/>
</dbReference>
<evidence type="ECO:0000259" key="10">
    <source>
        <dbReference type="Pfam" id="PF00821"/>
    </source>
</evidence>
<dbReference type="GO" id="GO:0006107">
    <property type="term" value="P:oxaloacetate metabolic process"/>
    <property type="evidence" value="ECO:0007669"/>
    <property type="project" value="TreeGrafter"/>
</dbReference>
<dbReference type="CDD" id="cd00819">
    <property type="entry name" value="PEPCK_GTP"/>
    <property type="match status" value="1"/>
</dbReference>
<dbReference type="GO" id="GO:0004613">
    <property type="term" value="F:phosphoenolpyruvate carboxykinase (GTP) activity"/>
    <property type="evidence" value="ECO:0007669"/>
    <property type="project" value="UniProtKB-EC"/>
</dbReference>
<evidence type="ECO:0000256" key="6">
    <source>
        <dbReference type="ARBA" id="ARBA00022793"/>
    </source>
</evidence>
<sequence>MRPTLFVLVKNRTLTRNLFYRYANDVGRFAKALSHPNVGLFNQLRGISVAYGNLKDLSPKVRSYVEQNIDLCQPERVHICDGTETENNQLLKLMQQEGTIVPLPKYQNCWLARTNPADTARVESKTFISTENKSETIPTPKEGVKGALGNWIAPRDMDDAIKQRFTGCMRNRTMYIIPFSMGPIGSPLSKIDTVTLKGTRFESVEAVKAKATEVLNQMTEADFQQRSSRDRIELTDSPYVVASMRIMTRMGKAVLDKLVAGDEFVKCLHSVGVPSNGFVEMPSWPCDPERTIILHRPKDNEIVSYGSGYGGNSLLGKKCFALRIGSTIAKREGWLAEHMLILGITNPQGKKRYIAAAFPSACGKTNLAMMTPSLPGYKVECVGDDITWMRFDSNGELRAINPENGFFGVAPGTSNSSNPIAMKTIFKNTVFTNVASTSDGGVFWEGMEGEISDGVRITDWRGNPWVKGQSNVPAAHPNSRFCTPAQQCPIIDPSWEDPTGVPISAILFGGRRPAGVPLVYEARDWKHGVFIGSAMRSESTAAAEHKGKVIMHDPFAMRPFFGYNFGDYLEHWLSMEKRSKRLPKVFHVNWFRKSADGKFLWPGFGDNSRVLDWILRRLDNEDCAQETPIGFIPKPDALNLEGLKEKVDMAELFALPKDFWLEEVFAIEKYFKEQVGKDLPAEISKQLGELKHRVERM</sequence>
<dbReference type="PANTHER" id="PTHR11561">
    <property type="entry name" value="PHOSPHOENOLPYRUVATE CARBOXYKINASE"/>
    <property type="match status" value="1"/>
</dbReference>
<keyword evidence="13" id="KW-1185">Reference proteome</keyword>
<proteinExistence type="inferred from homology"/>
<dbReference type="SUPFAM" id="SSF53795">
    <property type="entry name" value="PEP carboxykinase-like"/>
    <property type="match status" value="1"/>
</dbReference>
<comment type="similarity">
    <text evidence="2">Belongs to the phosphoenolpyruvate carboxykinase [GTP] family.</text>
</comment>
<dbReference type="InterPro" id="IPR008209">
    <property type="entry name" value="PEP_carboxykinase_GTP"/>
</dbReference>